<dbReference type="GO" id="GO:1990904">
    <property type="term" value="C:ribonucleoprotein complex"/>
    <property type="evidence" value="ECO:0007669"/>
    <property type="project" value="TreeGrafter"/>
</dbReference>
<feature type="compositionally biased region" description="Gly residues" evidence="3">
    <location>
        <begin position="462"/>
        <end position="481"/>
    </location>
</feature>
<dbReference type="GO" id="GO:0034517">
    <property type="term" value="P:ribophagy"/>
    <property type="evidence" value="ECO:0007669"/>
    <property type="project" value="TreeGrafter"/>
</dbReference>
<dbReference type="InterPro" id="IPR002075">
    <property type="entry name" value="NTF2_dom"/>
</dbReference>
<dbReference type="InterPro" id="IPR039539">
    <property type="entry name" value="Ras_GTPase_bind_prot"/>
</dbReference>
<proteinExistence type="predicted"/>
<reference evidence="6 7" key="1">
    <citation type="journal article" date="2012" name="Proc. Natl. Acad. Sci. U.S.A.">
        <title>Comparative genomics of Ceriporiopsis subvermispora and Phanerochaete chrysosporium provide insight into selective ligninolysis.</title>
        <authorList>
            <person name="Fernandez-Fueyo E."/>
            <person name="Ruiz-Duenas F.J."/>
            <person name="Ferreira P."/>
            <person name="Floudas D."/>
            <person name="Hibbett D.S."/>
            <person name="Canessa P."/>
            <person name="Larrondo L.F."/>
            <person name="James T.Y."/>
            <person name="Seelenfreund D."/>
            <person name="Lobos S."/>
            <person name="Polanco R."/>
            <person name="Tello M."/>
            <person name="Honda Y."/>
            <person name="Watanabe T."/>
            <person name="Watanabe T."/>
            <person name="Ryu J.S."/>
            <person name="Kubicek C.P."/>
            <person name="Schmoll M."/>
            <person name="Gaskell J."/>
            <person name="Hammel K.E."/>
            <person name="St John F.J."/>
            <person name="Vanden Wymelenberg A."/>
            <person name="Sabat G."/>
            <person name="Splinter BonDurant S."/>
            <person name="Syed K."/>
            <person name="Yadav J.S."/>
            <person name="Doddapaneni H."/>
            <person name="Subramanian V."/>
            <person name="Lavin J.L."/>
            <person name="Oguiza J.A."/>
            <person name="Perez G."/>
            <person name="Pisabarro A.G."/>
            <person name="Ramirez L."/>
            <person name="Santoyo F."/>
            <person name="Master E."/>
            <person name="Coutinho P.M."/>
            <person name="Henrissat B."/>
            <person name="Lombard V."/>
            <person name="Magnuson J.K."/>
            <person name="Kuees U."/>
            <person name="Hori C."/>
            <person name="Igarashi K."/>
            <person name="Samejima M."/>
            <person name="Held B.W."/>
            <person name="Barry K.W."/>
            <person name="LaButti K.M."/>
            <person name="Lapidus A."/>
            <person name="Lindquist E.A."/>
            <person name="Lucas S.M."/>
            <person name="Riley R."/>
            <person name="Salamov A.A."/>
            <person name="Hoffmeister D."/>
            <person name="Schwenk D."/>
            <person name="Hadar Y."/>
            <person name="Yarden O."/>
            <person name="de Vries R.P."/>
            <person name="Wiebenga A."/>
            <person name="Stenlid J."/>
            <person name="Eastwood D."/>
            <person name="Grigoriev I.V."/>
            <person name="Berka R.M."/>
            <person name="Blanchette R.A."/>
            <person name="Kersten P."/>
            <person name="Martinez A.T."/>
            <person name="Vicuna R."/>
            <person name="Cullen D."/>
        </authorList>
    </citation>
    <scope>NUCLEOTIDE SEQUENCE [LARGE SCALE GENOMIC DNA]</scope>
    <source>
        <strain evidence="6 7">B</strain>
    </source>
</reference>
<dbReference type="EMBL" id="KB445800">
    <property type="protein sequence ID" value="EMD35501.1"/>
    <property type="molecule type" value="Genomic_DNA"/>
</dbReference>
<feature type="compositionally biased region" description="Pro residues" evidence="3">
    <location>
        <begin position="158"/>
        <end position="183"/>
    </location>
</feature>
<dbReference type="GO" id="GO:0005829">
    <property type="term" value="C:cytosol"/>
    <property type="evidence" value="ECO:0007669"/>
    <property type="project" value="TreeGrafter"/>
</dbReference>
<dbReference type="Gene3D" id="3.30.70.330">
    <property type="match status" value="1"/>
</dbReference>
<feature type="domain" description="RRM" evidence="4">
    <location>
        <begin position="357"/>
        <end position="441"/>
    </location>
</feature>
<evidence type="ECO:0000256" key="2">
    <source>
        <dbReference type="PROSITE-ProRule" id="PRU00176"/>
    </source>
</evidence>
<dbReference type="InterPro" id="IPR000504">
    <property type="entry name" value="RRM_dom"/>
</dbReference>
<dbReference type="STRING" id="914234.M2R9R6"/>
<dbReference type="HOGENOM" id="CLU_022209_2_1_1"/>
<feature type="compositionally biased region" description="Basic and acidic residues" evidence="3">
    <location>
        <begin position="438"/>
        <end position="449"/>
    </location>
</feature>
<dbReference type="GO" id="GO:0003729">
    <property type="term" value="F:mRNA binding"/>
    <property type="evidence" value="ECO:0007669"/>
    <property type="project" value="TreeGrafter"/>
</dbReference>
<dbReference type="OrthoDB" id="339151at2759"/>
<evidence type="ECO:0000313" key="7">
    <source>
        <dbReference type="Proteomes" id="UP000016930"/>
    </source>
</evidence>
<dbReference type="PROSITE" id="PS50102">
    <property type="entry name" value="RRM"/>
    <property type="match status" value="1"/>
</dbReference>
<evidence type="ECO:0000256" key="1">
    <source>
        <dbReference type="ARBA" id="ARBA00022884"/>
    </source>
</evidence>
<dbReference type="CDD" id="cd00780">
    <property type="entry name" value="NTF2"/>
    <property type="match status" value="1"/>
</dbReference>
<accession>M2R9R6</accession>
<dbReference type="PANTHER" id="PTHR10693">
    <property type="entry name" value="RAS GTPASE-ACTIVATING PROTEIN-BINDING PROTEIN"/>
    <property type="match status" value="1"/>
</dbReference>
<evidence type="ECO:0000259" key="5">
    <source>
        <dbReference type="PROSITE" id="PS50177"/>
    </source>
</evidence>
<keyword evidence="1 2" id="KW-0694">RNA-binding</keyword>
<dbReference type="PROSITE" id="PS50177">
    <property type="entry name" value="NTF2_DOMAIN"/>
    <property type="match status" value="1"/>
</dbReference>
<dbReference type="FunFam" id="3.10.450.50:FF:000003">
    <property type="entry name" value="Nuclear transport factor 2 family protein"/>
    <property type="match status" value="1"/>
</dbReference>
<evidence type="ECO:0008006" key="8">
    <source>
        <dbReference type="Google" id="ProtNLM"/>
    </source>
</evidence>
<dbReference type="Proteomes" id="UP000016930">
    <property type="component" value="Unassembled WGS sequence"/>
</dbReference>
<dbReference type="GO" id="GO:0016579">
    <property type="term" value="P:protein deubiquitination"/>
    <property type="evidence" value="ECO:0007669"/>
    <property type="project" value="TreeGrafter"/>
</dbReference>
<feature type="region of interest" description="Disordered" evidence="3">
    <location>
        <begin position="153"/>
        <end position="342"/>
    </location>
</feature>
<dbReference type="Gene3D" id="3.10.450.50">
    <property type="match status" value="1"/>
</dbReference>
<gene>
    <name evidence="6" type="ORF">CERSUDRAFT_116239</name>
</gene>
<dbReference type="InterPro" id="IPR018222">
    <property type="entry name" value="Nuclear_transport_factor_2_euk"/>
</dbReference>
<dbReference type="SMART" id="SM00360">
    <property type="entry name" value="RRM"/>
    <property type="match status" value="1"/>
</dbReference>
<sequence>MTNPTSTVNPSEVGWQFVPQYYTFVNKQPNRLHCFYTRASTLTHGTEGEDGKPCYGQQEIHNKITSIGFQDCKVFIHSVDAQSSANGGILIQVIGEMSNKGEQWRKFVQSFFLAEQPNGYFVLNDIFRFLKEETVEDEESVETEPVAVPAAPAQEVPAPAPAPQTPAPPPPVEPQPEPAPAPAPAVAKPHEEPPAAPAPVPEPEPQQPNGIHTPEPKAEPAPAPVPEQSPSPAPEPPATASPPPVSPPASQQPLAPSPAPVQPQQQPPQQPPAPAPAPAAAPSAAPQPRRWADLAAKDSNKWGANVAQEVRGTSQAPPPNSASPVPLNGPQSPAPHVTTRPTVPREVNAPQLNISTPQCFVKGVTEQVSDAALKTTLTTRFGPIKEVEFVRSKACAFLEFVHVESARKAILASLPVQHGGEGGIRIESENGAVARINVETRKERGDRPPPRGPPMNGETRRGGGFRGRGGPPGRGRGAPQK</sequence>
<dbReference type="AlphaFoldDB" id="M2R9R6"/>
<dbReference type="InterPro" id="IPR012677">
    <property type="entry name" value="Nucleotide-bd_a/b_plait_sf"/>
</dbReference>
<dbReference type="Pfam" id="PF00076">
    <property type="entry name" value="RRM_1"/>
    <property type="match status" value="1"/>
</dbReference>
<dbReference type="SUPFAM" id="SSF54928">
    <property type="entry name" value="RNA-binding domain, RBD"/>
    <property type="match status" value="1"/>
</dbReference>
<dbReference type="CDD" id="cd00590">
    <property type="entry name" value="RRM_SF"/>
    <property type="match status" value="1"/>
</dbReference>
<feature type="compositionally biased region" description="Pro residues" evidence="3">
    <location>
        <begin position="194"/>
        <end position="206"/>
    </location>
</feature>
<evidence type="ECO:0000313" key="6">
    <source>
        <dbReference type="EMBL" id="EMD35501.1"/>
    </source>
</evidence>
<dbReference type="SUPFAM" id="SSF54427">
    <property type="entry name" value="NTF2-like"/>
    <property type="match status" value="1"/>
</dbReference>
<protein>
    <recommendedName>
        <fullName evidence="8">NTF2 domain-containing protein</fullName>
    </recommendedName>
</protein>
<feature type="compositionally biased region" description="Pro residues" evidence="3">
    <location>
        <begin position="255"/>
        <end position="279"/>
    </location>
</feature>
<feature type="compositionally biased region" description="Basic and acidic residues" evidence="3">
    <location>
        <begin position="290"/>
        <end position="300"/>
    </location>
</feature>
<dbReference type="InterPro" id="IPR032710">
    <property type="entry name" value="NTF2-like_dom_sf"/>
</dbReference>
<evidence type="ECO:0000259" key="4">
    <source>
        <dbReference type="PROSITE" id="PS50102"/>
    </source>
</evidence>
<dbReference type="InterPro" id="IPR035979">
    <property type="entry name" value="RBD_domain_sf"/>
</dbReference>
<name>M2R9R6_CERS8</name>
<dbReference type="GO" id="GO:1990861">
    <property type="term" value="C:Ubp3-Bre5 deubiquitination complex"/>
    <property type="evidence" value="ECO:0007669"/>
    <property type="project" value="TreeGrafter"/>
</dbReference>
<organism evidence="6 7">
    <name type="scientific">Ceriporiopsis subvermispora (strain B)</name>
    <name type="common">White-rot fungus</name>
    <name type="synonym">Gelatoporia subvermispora</name>
    <dbReference type="NCBI Taxonomy" id="914234"/>
    <lineage>
        <taxon>Eukaryota</taxon>
        <taxon>Fungi</taxon>
        <taxon>Dikarya</taxon>
        <taxon>Basidiomycota</taxon>
        <taxon>Agaricomycotina</taxon>
        <taxon>Agaricomycetes</taxon>
        <taxon>Polyporales</taxon>
        <taxon>Gelatoporiaceae</taxon>
        <taxon>Gelatoporia</taxon>
    </lineage>
</organism>
<evidence type="ECO:0000256" key="3">
    <source>
        <dbReference type="SAM" id="MobiDB-lite"/>
    </source>
</evidence>
<dbReference type="PANTHER" id="PTHR10693:SF20">
    <property type="entry name" value="AT27578P"/>
    <property type="match status" value="1"/>
</dbReference>
<keyword evidence="7" id="KW-1185">Reference proteome</keyword>
<dbReference type="Pfam" id="PF02136">
    <property type="entry name" value="NTF2"/>
    <property type="match status" value="1"/>
</dbReference>
<feature type="domain" description="NTF2" evidence="5">
    <location>
        <begin position="13"/>
        <end position="129"/>
    </location>
</feature>
<feature type="region of interest" description="Disordered" evidence="3">
    <location>
        <begin position="436"/>
        <end position="481"/>
    </location>
</feature>
<feature type="compositionally biased region" description="Pro residues" evidence="3">
    <location>
        <begin position="219"/>
        <end position="247"/>
    </location>
</feature>